<dbReference type="AlphaFoldDB" id="A0A9D4FLG5"/>
<keyword evidence="4" id="KW-1185">Reference proteome</keyword>
<dbReference type="Pfam" id="PF07534">
    <property type="entry name" value="TLD"/>
    <property type="match status" value="1"/>
</dbReference>
<dbReference type="PANTHER" id="PTHR14241">
    <property type="entry name" value="INTERFERON-INDUCED PROTEIN 44"/>
    <property type="match status" value="1"/>
</dbReference>
<comment type="caution">
    <text evidence="3">The sequence shown here is derived from an EMBL/GenBank/DDBJ whole genome shotgun (WGS) entry which is preliminary data.</text>
</comment>
<reference evidence="3" key="1">
    <citation type="journal article" date="2019" name="bioRxiv">
        <title>The Genome of the Zebra Mussel, Dreissena polymorpha: A Resource for Invasive Species Research.</title>
        <authorList>
            <person name="McCartney M.A."/>
            <person name="Auch B."/>
            <person name="Kono T."/>
            <person name="Mallez S."/>
            <person name="Zhang Y."/>
            <person name="Obille A."/>
            <person name="Becker A."/>
            <person name="Abrahante J.E."/>
            <person name="Garbe J."/>
            <person name="Badalamenti J.P."/>
            <person name="Herman A."/>
            <person name="Mangelson H."/>
            <person name="Liachko I."/>
            <person name="Sullivan S."/>
            <person name="Sone E.D."/>
            <person name="Koren S."/>
            <person name="Silverstein K.A.T."/>
            <person name="Beckman K.B."/>
            <person name="Gohl D.M."/>
        </authorList>
    </citation>
    <scope>NUCLEOTIDE SEQUENCE</scope>
    <source>
        <strain evidence="3">Duluth1</strain>
        <tissue evidence="3">Whole animal</tissue>
    </source>
</reference>
<dbReference type="PANTHER" id="PTHR14241:SF32">
    <property type="entry name" value="VWFA DOMAIN-CONTAINING PROTEIN-RELATED"/>
    <property type="match status" value="1"/>
</dbReference>
<accession>A0A9D4FLG5</accession>
<evidence type="ECO:0000259" key="2">
    <source>
        <dbReference type="PROSITE" id="PS51886"/>
    </source>
</evidence>
<dbReference type="Gene3D" id="3.40.50.300">
    <property type="entry name" value="P-loop containing nucleotide triphosphate hydrolases"/>
    <property type="match status" value="1"/>
</dbReference>
<dbReference type="SMART" id="SM00584">
    <property type="entry name" value="TLDc"/>
    <property type="match status" value="1"/>
</dbReference>
<dbReference type="OrthoDB" id="9984961at2759"/>
<dbReference type="InterPro" id="IPR027417">
    <property type="entry name" value="P-loop_NTPase"/>
</dbReference>
<proteinExistence type="inferred from homology"/>
<dbReference type="InterPro" id="IPR006571">
    <property type="entry name" value="TLDc_dom"/>
</dbReference>
<feature type="domain" description="TLDc" evidence="2">
    <location>
        <begin position="1"/>
        <end position="178"/>
    </location>
</feature>
<protein>
    <recommendedName>
        <fullName evidence="2">TLDc domain-containing protein</fullName>
    </recommendedName>
</protein>
<sequence>MAGQLGDSDKTQLEQWIGQGPRHFTLLYSATRDGCTNLKFHEKCDYQGPTVTVVYNEHGSVFGGYTSASWASYGGHTRDDKAFLFQLKFYDEDTFRKFPVSNSTYSIYSHSSYGPYFGGNSGHDMHLFSGAIISSGGFFQLNGGFSFGTNYTMTGVSDWDDIHDGSLKVKELEVYSVAVKHVEPVTSEPTLQQWRKMPEWNSKLARELVQEVKSIKPSPGLHLQDYRILLIGPVGSGKSSFCNTVNSVFRGRMTQRAISGGGSHSITTSYQPYLINPKGDTTLHMRLCDTRGLEPNLGIDTMEFNYLLSGHIPEKYEFNAEKAISIDDPLFVMKPTIKDKPHCVVFVLDATTVQKLDSQILEKIKSFRKVATRKQIPQAVLLTKIDLQDKALGQKLEKVFSSSVIEKTVQEVSSMLGFPKNHVFPVKNYEDEMMLDDGVNILALMALQQILYFSEDYIENERFEWFESPDKEERVNVEAGSESA</sequence>
<evidence type="ECO:0000256" key="1">
    <source>
        <dbReference type="ARBA" id="ARBA00009243"/>
    </source>
</evidence>
<dbReference type="CDD" id="cd00882">
    <property type="entry name" value="Ras_like_GTPase"/>
    <property type="match status" value="1"/>
</dbReference>
<gene>
    <name evidence="3" type="ORF">DPMN_152246</name>
</gene>
<evidence type="ECO:0000313" key="3">
    <source>
        <dbReference type="EMBL" id="KAH3798645.1"/>
    </source>
</evidence>
<name>A0A9D4FLG5_DREPO</name>
<dbReference type="SUPFAM" id="SSF52540">
    <property type="entry name" value="P-loop containing nucleoside triphosphate hydrolases"/>
    <property type="match status" value="1"/>
</dbReference>
<reference evidence="3" key="2">
    <citation type="submission" date="2020-11" db="EMBL/GenBank/DDBJ databases">
        <authorList>
            <person name="McCartney M.A."/>
            <person name="Auch B."/>
            <person name="Kono T."/>
            <person name="Mallez S."/>
            <person name="Becker A."/>
            <person name="Gohl D.M."/>
            <person name="Silverstein K.A.T."/>
            <person name="Koren S."/>
            <person name="Bechman K.B."/>
            <person name="Herman A."/>
            <person name="Abrahante J.E."/>
            <person name="Garbe J."/>
        </authorList>
    </citation>
    <scope>NUCLEOTIDE SEQUENCE</scope>
    <source>
        <strain evidence="3">Duluth1</strain>
        <tissue evidence="3">Whole animal</tissue>
    </source>
</reference>
<dbReference type="EMBL" id="JAIWYP010000007">
    <property type="protein sequence ID" value="KAH3798645.1"/>
    <property type="molecule type" value="Genomic_DNA"/>
</dbReference>
<organism evidence="3 4">
    <name type="scientific">Dreissena polymorpha</name>
    <name type="common">Zebra mussel</name>
    <name type="synonym">Mytilus polymorpha</name>
    <dbReference type="NCBI Taxonomy" id="45954"/>
    <lineage>
        <taxon>Eukaryota</taxon>
        <taxon>Metazoa</taxon>
        <taxon>Spiralia</taxon>
        <taxon>Lophotrochozoa</taxon>
        <taxon>Mollusca</taxon>
        <taxon>Bivalvia</taxon>
        <taxon>Autobranchia</taxon>
        <taxon>Heteroconchia</taxon>
        <taxon>Euheterodonta</taxon>
        <taxon>Imparidentia</taxon>
        <taxon>Neoheterodontei</taxon>
        <taxon>Myida</taxon>
        <taxon>Dreissenoidea</taxon>
        <taxon>Dreissenidae</taxon>
        <taxon>Dreissena</taxon>
    </lineage>
</organism>
<evidence type="ECO:0000313" key="4">
    <source>
        <dbReference type="Proteomes" id="UP000828390"/>
    </source>
</evidence>
<dbReference type="Proteomes" id="UP000828390">
    <property type="component" value="Unassembled WGS sequence"/>
</dbReference>
<comment type="similarity">
    <text evidence="1">Belongs to the IFI44 family.</text>
</comment>
<dbReference type="PROSITE" id="PS51886">
    <property type="entry name" value="TLDC"/>
    <property type="match status" value="1"/>
</dbReference>